<protein>
    <recommendedName>
        <fullName evidence="9">BioF2-like acetyltransferase domain-containing protein</fullName>
    </recommendedName>
</protein>
<dbReference type="InterPro" id="IPR016181">
    <property type="entry name" value="Acyl_CoA_acyltransferase"/>
</dbReference>
<reference evidence="7 8" key="1">
    <citation type="journal article" date="2016" name="Nat. Commun.">
        <title>Thousands of microbial genomes shed light on interconnected biogeochemical processes in an aquifer system.</title>
        <authorList>
            <person name="Anantharaman K."/>
            <person name="Brown C.T."/>
            <person name="Hug L.A."/>
            <person name="Sharon I."/>
            <person name="Castelle C.J."/>
            <person name="Probst A.J."/>
            <person name="Thomas B.C."/>
            <person name="Singh A."/>
            <person name="Wilkins M.J."/>
            <person name="Karaoz U."/>
            <person name="Brodie E.L."/>
            <person name="Williams K.H."/>
            <person name="Hubbard S.S."/>
            <person name="Banfield J.F."/>
        </authorList>
    </citation>
    <scope>NUCLEOTIDE SEQUENCE [LARGE SCALE GENOMIC DNA]</scope>
</reference>
<gene>
    <name evidence="7" type="ORF">A2264_03620</name>
</gene>
<comment type="similarity">
    <text evidence="1">Belongs to the FemABX family.</text>
</comment>
<dbReference type="PANTHER" id="PTHR36174:SF1">
    <property type="entry name" value="LIPID II:GLYCINE GLYCYLTRANSFERASE"/>
    <property type="match status" value="1"/>
</dbReference>
<dbReference type="SUPFAM" id="SSF55729">
    <property type="entry name" value="Acyl-CoA N-acyltransferases (Nat)"/>
    <property type="match status" value="1"/>
</dbReference>
<dbReference type="EMBL" id="MEVT01000011">
    <property type="protein sequence ID" value="OGC62941.1"/>
    <property type="molecule type" value="Genomic_DNA"/>
</dbReference>
<evidence type="ECO:0000256" key="2">
    <source>
        <dbReference type="ARBA" id="ARBA00022679"/>
    </source>
</evidence>
<evidence type="ECO:0000256" key="6">
    <source>
        <dbReference type="ARBA" id="ARBA00023316"/>
    </source>
</evidence>
<dbReference type="InterPro" id="IPR003447">
    <property type="entry name" value="FEMABX"/>
</dbReference>
<dbReference type="PROSITE" id="PS51191">
    <property type="entry name" value="FEMABX"/>
    <property type="match status" value="1"/>
</dbReference>
<evidence type="ECO:0000256" key="3">
    <source>
        <dbReference type="ARBA" id="ARBA00022960"/>
    </source>
</evidence>
<evidence type="ECO:0000313" key="7">
    <source>
        <dbReference type="EMBL" id="OGC62941.1"/>
    </source>
</evidence>
<dbReference type="GO" id="GO:0016755">
    <property type="term" value="F:aminoacyltransferase activity"/>
    <property type="evidence" value="ECO:0007669"/>
    <property type="project" value="InterPro"/>
</dbReference>
<dbReference type="Pfam" id="PF02388">
    <property type="entry name" value="FemAB"/>
    <property type="match status" value="1"/>
</dbReference>
<dbReference type="Proteomes" id="UP000176614">
    <property type="component" value="Unassembled WGS sequence"/>
</dbReference>
<dbReference type="Gene3D" id="3.40.630.30">
    <property type="match status" value="1"/>
</dbReference>
<evidence type="ECO:0000256" key="4">
    <source>
        <dbReference type="ARBA" id="ARBA00022984"/>
    </source>
</evidence>
<keyword evidence="5" id="KW-0012">Acyltransferase</keyword>
<dbReference type="InterPro" id="IPR050644">
    <property type="entry name" value="PG_Glycine_Bridge_Synth"/>
</dbReference>
<evidence type="ECO:0008006" key="9">
    <source>
        <dbReference type="Google" id="ProtNLM"/>
    </source>
</evidence>
<proteinExistence type="inferred from homology"/>
<keyword evidence="3" id="KW-0133">Cell shape</keyword>
<dbReference type="GO" id="GO:0008360">
    <property type="term" value="P:regulation of cell shape"/>
    <property type="evidence" value="ECO:0007669"/>
    <property type="project" value="UniProtKB-KW"/>
</dbReference>
<keyword evidence="4" id="KW-0573">Peptidoglycan synthesis</keyword>
<comment type="caution">
    <text evidence="7">The sequence shown here is derived from an EMBL/GenBank/DDBJ whole genome shotgun (WGS) entry which is preliminary data.</text>
</comment>
<evidence type="ECO:0000313" key="8">
    <source>
        <dbReference type="Proteomes" id="UP000176614"/>
    </source>
</evidence>
<dbReference type="AlphaFoldDB" id="A0A1F4W0L2"/>
<accession>A0A1F4W0L2</accession>
<dbReference type="PANTHER" id="PTHR36174">
    <property type="entry name" value="LIPID II:GLYCINE GLYCYLTRANSFERASE"/>
    <property type="match status" value="1"/>
</dbReference>
<dbReference type="GO" id="GO:0009252">
    <property type="term" value="P:peptidoglycan biosynthetic process"/>
    <property type="evidence" value="ECO:0007669"/>
    <property type="project" value="UniProtKB-KW"/>
</dbReference>
<organism evidence="7 8">
    <name type="scientific">candidate division WWE3 bacterium RIFOXYA2_FULL_46_9</name>
    <dbReference type="NCBI Taxonomy" id="1802636"/>
    <lineage>
        <taxon>Bacteria</taxon>
        <taxon>Katanobacteria</taxon>
    </lineage>
</organism>
<sequence length="308" mass="35216">MENIESTEVSFIPDPRQSKKWGDYLAIYGWKMIFTSKDVGILVKPFLLGSLVKIQRCRVLDKSDIEEIEKICLEQKAAFIKIEPSVSQNEQVLLNAGFVVSRFPQTPTKTMYINLQLSEEELWKKISKSGKYAIRRAQREGATVETFTYPKEDTIKKAFSVFKNTAQTKKFYLPPLSDYFGRVKAFKESAYMVFVYDGEKELVGAQFFVADKGTGVFVTGGTTSKGRGQNTGYELMWKSILYLKKCGLMYLDLEGLDDPRFPGFTKNWGGFSHFKEKFGGEIVTQQFPYIKYTSATMRLLSKWSLTSL</sequence>
<keyword evidence="6" id="KW-0961">Cell wall biogenesis/degradation</keyword>
<evidence type="ECO:0000256" key="1">
    <source>
        <dbReference type="ARBA" id="ARBA00009943"/>
    </source>
</evidence>
<name>A0A1F4W0L2_UNCKA</name>
<evidence type="ECO:0000256" key="5">
    <source>
        <dbReference type="ARBA" id="ARBA00023315"/>
    </source>
</evidence>
<dbReference type="GO" id="GO:0071555">
    <property type="term" value="P:cell wall organization"/>
    <property type="evidence" value="ECO:0007669"/>
    <property type="project" value="UniProtKB-KW"/>
</dbReference>
<keyword evidence="2" id="KW-0808">Transferase</keyword>